<organism evidence="1 2">
    <name type="scientific">Stigmatella ashevillensis</name>
    <dbReference type="NCBI Taxonomy" id="2995309"/>
    <lineage>
        <taxon>Bacteria</taxon>
        <taxon>Pseudomonadati</taxon>
        <taxon>Myxococcota</taxon>
        <taxon>Myxococcia</taxon>
        <taxon>Myxococcales</taxon>
        <taxon>Cystobacterineae</taxon>
        <taxon>Archangiaceae</taxon>
        <taxon>Stigmatella</taxon>
    </lineage>
</organism>
<keyword evidence="2" id="KW-1185">Reference proteome</keyword>
<reference evidence="1 2" key="1">
    <citation type="submission" date="2022-11" db="EMBL/GenBank/DDBJ databases">
        <title>Minimal conservation of predation-associated metabolite biosynthetic gene clusters underscores biosynthetic potential of Myxococcota including descriptions for ten novel species: Archangium lansinium sp. nov., Myxococcus landrumus sp. nov., Nannocystis bai.</title>
        <authorList>
            <person name="Ahearne A."/>
            <person name="Stevens C."/>
            <person name="Dowd S."/>
        </authorList>
    </citation>
    <scope>NUCLEOTIDE SEQUENCE [LARGE SCALE GENOMIC DNA]</scope>
    <source>
        <strain evidence="1 2">NCWAL01</strain>
    </source>
</reference>
<comment type="caution">
    <text evidence="1">The sequence shown here is derived from an EMBL/GenBank/DDBJ whole genome shotgun (WGS) entry which is preliminary data.</text>
</comment>
<proteinExistence type="predicted"/>
<protein>
    <submittedName>
        <fullName evidence="1">STAS/SEC14 domain-containing protein</fullName>
    </submittedName>
</protein>
<evidence type="ECO:0000313" key="2">
    <source>
        <dbReference type="Proteomes" id="UP001221838"/>
    </source>
</evidence>
<dbReference type="Proteomes" id="UP001221838">
    <property type="component" value="Unassembled WGS sequence"/>
</dbReference>
<dbReference type="EMBL" id="JAQNDM010000002">
    <property type="protein sequence ID" value="MDC0713742.1"/>
    <property type="molecule type" value="Genomic_DNA"/>
</dbReference>
<sequence>MKFVLKGPLEHAEMLAIRARLEALRNLQGPLYLLGDVRQSTGYSLEARQAIGAETGRVLYAAVAFFGASFNMRTVSSMILRANSILGRSTGTQAVFKDTEEEARAWLAEQRANPEPAA</sequence>
<name>A0ABT5DJB1_9BACT</name>
<accession>A0ABT5DJB1</accession>
<evidence type="ECO:0000313" key="1">
    <source>
        <dbReference type="EMBL" id="MDC0713742.1"/>
    </source>
</evidence>
<dbReference type="RefSeq" id="WP_272144138.1">
    <property type="nucleotide sequence ID" value="NZ_JAQNDM010000002.1"/>
</dbReference>
<gene>
    <name evidence="1" type="ORF">POL68_35070</name>
</gene>